<sequence length="600" mass="68132">MPQLRRCPACSFSPSSYVPSIMLLRSLSPNAGMSLLRTRRPGVTVASLVQKRNITMQHIRRMREGEEIWKSYAEEIKAGKRKSFLELMEERGLVNKVIGDRDALNKMWTERRVGVYVGVDPTAPSLHIGHMLPFMVLAWAYVHGIRAVFLLGGSTGQIGDPTDRSAPRAKMASVTRKENMANMHLQLKRLGMSIERYGAKHGYESEWIWKRAIVNNNTWWFKEPFFEVMKTMGEAVRLGPMLGRDTVKNRLQSGKGMSLSEFTYPLLQAWDWWKLIQQQNVLVQVGGSDQAGNIQFGMDATKPLMKANQEYWRKHAPKSEDRELLEPMGFTTPLLTTPSGQKFGKSAGNAVWLDKDMTSSFDLYQFFLRVPDENVEQYLKYFTFLPISSIKELMEQHVQDPSKRIAQHKLASEFVELIRGPVEAAQAEKDHRSIFGGKTPISEEVEARSKRDLNRSDTYPFNAPSPHIILPRSLVVGQFFHKVLWSAGMAASKAEAFRLIVNNGAAVASRSDSNAVMDDQVSYIPIKTWDKDATEKFIMDDSMMILRAGKWKVKIIKIVSDEEYEKLGLHAPGWKGEDNEATLMFEKEEGKLNTESKDSS</sequence>
<dbReference type="GO" id="GO:0006437">
    <property type="term" value="P:tyrosyl-tRNA aminoacylation"/>
    <property type="evidence" value="ECO:0007669"/>
    <property type="project" value="InterPro"/>
</dbReference>
<dbReference type="FunFam" id="1.10.240.10:FF:000001">
    <property type="entry name" value="Tyrosine--tRNA ligase"/>
    <property type="match status" value="1"/>
</dbReference>
<dbReference type="PRINTS" id="PR01040">
    <property type="entry name" value="TRNASYNTHTYR"/>
</dbReference>
<keyword evidence="4 8" id="KW-0067">ATP-binding</keyword>
<comment type="similarity">
    <text evidence="1 8">Belongs to the class-I aminoacyl-tRNA synthetase family.</text>
</comment>
<keyword evidence="3 8" id="KW-0547">Nucleotide-binding</keyword>
<dbReference type="PANTHER" id="PTHR11766:SF0">
    <property type="entry name" value="TYROSINE--TRNA LIGASE, MITOCHONDRIAL"/>
    <property type="match status" value="1"/>
</dbReference>
<accession>A0A0G2HXX3</accession>
<evidence type="ECO:0000256" key="8">
    <source>
        <dbReference type="RuleBase" id="RU361234"/>
    </source>
</evidence>
<feature type="domain" description="Tyrosyl-tRNA synthetase C-terminal" evidence="9">
    <location>
        <begin position="461"/>
        <end position="575"/>
    </location>
</feature>
<dbReference type="AlphaFoldDB" id="A0A0G2HXX3"/>
<evidence type="ECO:0000256" key="4">
    <source>
        <dbReference type="ARBA" id="ARBA00022840"/>
    </source>
</evidence>
<dbReference type="InterPro" id="IPR002307">
    <property type="entry name" value="Tyr-tRNA-ligase"/>
</dbReference>
<evidence type="ECO:0000313" key="11">
    <source>
        <dbReference type="Proteomes" id="UP000034164"/>
    </source>
</evidence>
<keyword evidence="5 8" id="KW-0648">Protein biosynthesis</keyword>
<dbReference type="FunFam" id="3.40.50.620:FF:000227">
    <property type="entry name" value="Tyrosine--tRNA ligase"/>
    <property type="match status" value="1"/>
</dbReference>
<dbReference type="PANTHER" id="PTHR11766">
    <property type="entry name" value="TYROSYL-TRNA SYNTHETASE"/>
    <property type="match status" value="1"/>
</dbReference>
<dbReference type="GO" id="GO:0005739">
    <property type="term" value="C:mitochondrion"/>
    <property type="evidence" value="ECO:0007669"/>
    <property type="project" value="TreeGrafter"/>
</dbReference>
<dbReference type="OrthoDB" id="337870at2759"/>
<dbReference type="Pfam" id="PF16714">
    <property type="entry name" value="TyrRSs_C"/>
    <property type="match status" value="1"/>
</dbReference>
<keyword evidence="2 8" id="KW-0436">Ligase</keyword>
<dbReference type="InterPro" id="IPR014729">
    <property type="entry name" value="Rossmann-like_a/b/a_fold"/>
</dbReference>
<evidence type="ECO:0000256" key="2">
    <source>
        <dbReference type="ARBA" id="ARBA00022598"/>
    </source>
</evidence>
<dbReference type="GO" id="GO:0005524">
    <property type="term" value="F:ATP binding"/>
    <property type="evidence" value="ECO:0007669"/>
    <property type="project" value="UniProtKB-KW"/>
</dbReference>
<keyword evidence="6 8" id="KW-0030">Aminoacyl-tRNA synthetase</keyword>
<dbReference type="NCBIfam" id="TIGR00234">
    <property type="entry name" value="tyrS"/>
    <property type="match status" value="1"/>
</dbReference>
<dbReference type="GO" id="GO:0005829">
    <property type="term" value="C:cytosol"/>
    <property type="evidence" value="ECO:0007669"/>
    <property type="project" value="TreeGrafter"/>
</dbReference>
<evidence type="ECO:0000256" key="7">
    <source>
        <dbReference type="ARBA" id="ARBA00048248"/>
    </source>
</evidence>
<dbReference type="GO" id="GO:0004831">
    <property type="term" value="F:tyrosine-tRNA ligase activity"/>
    <property type="evidence" value="ECO:0007669"/>
    <property type="project" value="UniProtKB-EC"/>
</dbReference>
<name>A0A0G2HXX3_9EURO</name>
<evidence type="ECO:0000256" key="3">
    <source>
        <dbReference type="ARBA" id="ARBA00022741"/>
    </source>
</evidence>
<gene>
    <name evidence="10" type="ORF">EMCG_02529</name>
</gene>
<dbReference type="PROSITE" id="PS00178">
    <property type="entry name" value="AA_TRNA_LIGASE_I"/>
    <property type="match status" value="1"/>
</dbReference>
<dbReference type="EMBL" id="LCZI01000999">
    <property type="protein sequence ID" value="KKZ63152.1"/>
    <property type="molecule type" value="Genomic_DNA"/>
</dbReference>
<comment type="caution">
    <text evidence="10">The sequence shown here is derived from an EMBL/GenBank/DDBJ whole genome shotgun (WGS) entry which is preliminary data.</text>
</comment>
<dbReference type="InterPro" id="IPR032005">
    <property type="entry name" value="TyrRSs_C"/>
</dbReference>
<dbReference type="Proteomes" id="UP000034164">
    <property type="component" value="Unassembled WGS sequence"/>
</dbReference>
<evidence type="ECO:0000256" key="6">
    <source>
        <dbReference type="ARBA" id="ARBA00023146"/>
    </source>
</evidence>
<dbReference type="InterPro" id="IPR002305">
    <property type="entry name" value="aa-tRNA-synth_Ic"/>
</dbReference>
<evidence type="ECO:0000259" key="9">
    <source>
        <dbReference type="Pfam" id="PF16714"/>
    </source>
</evidence>
<organism evidence="10 11">
    <name type="scientific">[Emmonsia] crescens</name>
    <dbReference type="NCBI Taxonomy" id="73230"/>
    <lineage>
        <taxon>Eukaryota</taxon>
        <taxon>Fungi</taxon>
        <taxon>Dikarya</taxon>
        <taxon>Ascomycota</taxon>
        <taxon>Pezizomycotina</taxon>
        <taxon>Eurotiomycetes</taxon>
        <taxon>Eurotiomycetidae</taxon>
        <taxon>Onygenales</taxon>
        <taxon>Ajellomycetaceae</taxon>
        <taxon>Emergomyces</taxon>
    </lineage>
</organism>
<evidence type="ECO:0000256" key="1">
    <source>
        <dbReference type="ARBA" id="ARBA00005594"/>
    </source>
</evidence>
<dbReference type="Gene3D" id="3.40.50.620">
    <property type="entry name" value="HUPs"/>
    <property type="match status" value="1"/>
</dbReference>
<proteinExistence type="inferred from homology"/>
<dbReference type="GO" id="GO:0003723">
    <property type="term" value="F:RNA binding"/>
    <property type="evidence" value="ECO:0007669"/>
    <property type="project" value="InterPro"/>
</dbReference>
<evidence type="ECO:0000313" key="10">
    <source>
        <dbReference type="EMBL" id="KKZ63152.1"/>
    </source>
</evidence>
<dbReference type="CDD" id="cd00805">
    <property type="entry name" value="TyrRS_core"/>
    <property type="match status" value="1"/>
</dbReference>
<dbReference type="Gene3D" id="1.10.240.10">
    <property type="entry name" value="Tyrosyl-Transfer RNA Synthetase"/>
    <property type="match status" value="1"/>
</dbReference>
<comment type="catalytic activity">
    <reaction evidence="7 8">
        <text>tRNA(Tyr) + L-tyrosine + ATP = L-tyrosyl-tRNA(Tyr) + AMP + diphosphate + H(+)</text>
        <dbReference type="Rhea" id="RHEA:10220"/>
        <dbReference type="Rhea" id="RHEA-COMP:9706"/>
        <dbReference type="Rhea" id="RHEA-COMP:9707"/>
        <dbReference type="ChEBI" id="CHEBI:15378"/>
        <dbReference type="ChEBI" id="CHEBI:30616"/>
        <dbReference type="ChEBI" id="CHEBI:33019"/>
        <dbReference type="ChEBI" id="CHEBI:58315"/>
        <dbReference type="ChEBI" id="CHEBI:78442"/>
        <dbReference type="ChEBI" id="CHEBI:78536"/>
        <dbReference type="ChEBI" id="CHEBI:456215"/>
        <dbReference type="EC" id="6.1.1.1"/>
    </reaction>
</comment>
<reference evidence="11" key="1">
    <citation type="journal article" date="2015" name="PLoS Genet.">
        <title>The dynamic genome and transcriptome of the human fungal pathogen Blastomyces and close relative Emmonsia.</title>
        <authorList>
            <person name="Munoz J.F."/>
            <person name="Gauthier G.M."/>
            <person name="Desjardins C.A."/>
            <person name="Gallo J.E."/>
            <person name="Holder J."/>
            <person name="Sullivan T.D."/>
            <person name="Marty A.J."/>
            <person name="Carmen J.C."/>
            <person name="Chen Z."/>
            <person name="Ding L."/>
            <person name="Gujja S."/>
            <person name="Magrini V."/>
            <person name="Misas E."/>
            <person name="Mitreva M."/>
            <person name="Priest M."/>
            <person name="Saif S."/>
            <person name="Whiston E.A."/>
            <person name="Young S."/>
            <person name="Zeng Q."/>
            <person name="Goldman W.E."/>
            <person name="Mardis E.R."/>
            <person name="Taylor J.W."/>
            <person name="McEwen J.G."/>
            <person name="Clay O.K."/>
            <person name="Klein B.S."/>
            <person name="Cuomo C.A."/>
        </authorList>
    </citation>
    <scope>NUCLEOTIDE SEQUENCE [LARGE SCALE GENOMIC DNA]</scope>
    <source>
        <strain evidence="11">UAMH 3008</strain>
    </source>
</reference>
<dbReference type="VEuPathDB" id="FungiDB:EMCG_02529"/>
<protein>
    <recommendedName>
        <fullName evidence="8">Tyrosine--tRNA ligase</fullName>
        <ecNumber evidence="8">6.1.1.1</ecNumber>
    </recommendedName>
    <alternativeName>
        <fullName evidence="8">Tyrosyl-tRNA synthetase</fullName>
    </alternativeName>
</protein>
<dbReference type="SUPFAM" id="SSF52374">
    <property type="entry name" value="Nucleotidylyl transferase"/>
    <property type="match status" value="1"/>
</dbReference>
<dbReference type="InterPro" id="IPR024088">
    <property type="entry name" value="Tyr-tRNA-ligase_bac-type"/>
</dbReference>
<dbReference type="EC" id="6.1.1.1" evidence="8"/>
<dbReference type="Pfam" id="PF00579">
    <property type="entry name" value="tRNA-synt_1b"/>
    <property type="match status" value="1"/>
</dbReference>
<evidence type="ECO:0000256" key="5">
    <source>
        <dbReference type="ARBA" id="ARBA00022917"/>
    </source>
</evidence>
<dbReference type="InterPro" id="IPR001412">
    <property type="entry name" value="aa-tRNA-synth_I_CS"/>
</dbReference>